<dbReference type="Gene3D" id="2.120.10.30">
    <property type="entry name" value="TolB, C-terminal domain"/>
    <property type="match status" value="1"/>
</dbReference>
<dbReference type="EMBL" id="JAWXXX010000001">
    <property type="protein sequence ID" value="MDX5893898.1"/>
    <property type="molecule type" value="Genomic_DNA"/>
</dbReference>
<dbReference type="eggNOG" id="COG3485">
    <property type="taxonomic scope" value="Bacteria"/>
</dbReference>
<evidence type="ECO:0000313" key="1">
    <source>
        <dbReference type="EMBL" id="AHY46491.1"/>
    </source>
</evidence>
<accession>A0A023X2Q3</accession>
<evidence type="ECO:0000313" key="2">
    <source>
        <dbReference type="EMBL" id="MDX5893898.1"/>
    </source>
</evidence>
<dbReference type="OrthoDB" id="9815404at2"/>
<name>A0A023X2Q3_RUBRA</name>
<dbReference type="Gene3D" id="2.60.40.10">
    <property type="entry name" value="Immunoglobulins"/>
    <property type="match status" value="2"/>
</dbReference>
<gene>
    <name evidence="1" type="ORF">RradSPS_1208</name>
    <name evidence="2" type="ORF">SIL72_07615</name>
</gene>
<proteinExistence type="predicted"/>
<dbReference type="AlphaFoldDB" id="A0A023X2Q3"/>
<dbReference type="InterPro" id="IPR013783">
    <property type="entry name" value="Ig-like_fold"/>
</dbReference>
<dbReference type="HOGENOM" id="CLU_424454_0_0_11"/>
<dbReference type="InterPro" id="IPR011042">
    <property type="entry name" value="6-blade_b-propeller_TolB-like"/>
</dbReference>
<reference evidence="1 3" key="1">
    <citation type="submission" date="2014-03" db="EMBL/GenBank/DDBJ databases">
        <title>Complete genome sequence of the Radio-Resistant Rubrobacter radiotolerans RSPS-4.</title>
        <authorList>
            <person name="Egas C.C."/>
            <person name="Barroso C.C."/>
            <person name="Froufe H.J.C."/>
            <person name="Pacheco J.J."/>
            <person name="Albuquerque L.L."/>
            <person name="da Costa M.M.S."/>
        </authorList>
    </citation>
    <scope>NUCLEOTIDE SEQUENCE [LARGE SCALE GENOMIC DNA]</scope>
    <source>
        <strain evidence="1 3">RSPS-4</strain>
    </source>
</reference>
<dbReference type="PANTHER" id="PTHR36842:SF1">
    <property type="entry name" value="PROTEIN TOLB"/>
    <property type="match status" value="1"/>
</dbReference>
<dbReference type="NCBIfam" id="TIGR04275">
    <property type="entry name" value="beta_prop_Msarc"/>
    <property type="match status" value="3"/>
</dbReference>
<dbReference type="SUPFAM" id="SSF69304">
    <property type="entry name" value="Tricorn protease N-terminal domain"/>
    <property type="match status" value="2"/>
</dbReference>
<dbReference type="RefSeq" id="WP_038681378.1">
    <property type="nucleotide sequence ID" value="NZ_CP007514.1"/>
</dbReference>
<dbReference type="EMBL" id="CP007514">
    <property type="protein sequence ID" value="AHY46491.1"/>
    <property type="molecule type" value="Genomic_DNA"/>
</dbReference>
<evidence type="ECO:0000313" key="3">
    <source>
        <dbReference type="Proteomes" id="UP000025229"/>
    </source>
</evidence>
<dbReference type="PROSITE" id="PS50194">
    <property type="entry name" value="FILAMIN_REPEAT"/>
    <property type="match status" value="1"/>
</dbReference>
<dbReference type="KEGG" id="rrd:RradSPS_1208"/>
<dbReference type="InterPro" id="IPR036116">
    <property type="entry name" value="FN3_sf"/>
</dbReference>
<sequence length="645" mass="66490">MKDGASAARTTAVNLPVAPRASRRAWTAFVLTGMLALLLAGGPASGIGLEGPFPVADSGGDQLSPAVGGDVVVWEDGGGADADIRGKNLATNAEFALPAAAGDQVRPAVSGNVVVWEDRSTDPTGDIVAYDLSSGEEIPVAVGAAPQRRPDVDGSLVVWEEDRGSGFKLYGRDLEGGASFAVSTTAGDKHRPAVSGDLVVWQDGRRGSGNSDVYAKNLRTGSEFAVESVGAFADTPDVSGQTVVWRQEGAASDDVYAKDLGTGETIPVGATEGDQYSPAVSGKLVVWADGRDGDVRGRDLQTGEVFAVSAGDSGPRANPAIEAQTVVWESQRTEEPNLGAWDIRGARLDAAPARPANLRAAAESGGVRLVWDANTEEDLAGYEVYRGSSAEGPFQRLGDGPLTTPEFLDTGAPKGAFSHYRVVALDGSGQPSAHARSGAVPFAVGTNLTAAPSRTTVSYGQTFAVSGRLAHAGGSLAGREVILERRADGGGGFVEVARGQAGSDGAYQFGAVSPERHTVYRARFAGGGGFEPSVSPSFEVKVRAVVLTELSASNVKVGRQVAISGAVRPAHAGSVTVTVRGKGRIVAKRVVYLGGTGGQVPLDGSRYRFVYRPLEPGDYSVSVSFAGDADHLGATGPTRTFRAVR</sequence>
<dbReference type="Proteomes" id="UP000025229">
    <property type="component" value="Chromosome"/>
</dbReference>
<dbReference type="InterPro" id="IPR017868">
    <property type="entry name" value="Filamin/ABP280_repeat-like"/>
</dbReference>
<keyword evidence="3" id="KW-1185">Reference proteome</keyword>
<dbReference type="SUPFAM" id="SSF49265">
    <property type="entry name" value="Fibronectin type III"/>
    <property type="match status" value="1"/>
</dbReference>
<reference evidence="2" key="2">
    <citation type="submission" date="2023-11" db="EMBL/GenBank/DDBJ databases">
        <title>MicrobeMod: A computational toolkit for identifying prokaryotic methylation and restriction-modification with nanopore sequencing.</title>
        <authorList>
            <person name="Crits-Christoph A."/>
            <person name="Kang S.C."/>
            <person name="Lee H."/>
            <person name="Ostrov N."/>
        </authorList>
    </citation>
    <scope>NUCLEOTIDE SEQUENCE</scope>
    <source>
        <strain evidence="2">ATCC 51242</strain>
    </source>
</reference>
<dbReference type="eggNOG" id="COG0823">
    <property type="taxonomic scope" value="Bacteria"/>
</dbReference>
<organism evidence="1 3">
    <name type="scientific">Rubrobacter radiotolerans</name>
    <name type="common">Arthrobacter radiotolerans</name>
    <dbReference type="NCBI Taxonomy" id="42256"/>
    <lineage>
        <taxon>Bacteria</taxon>
        <taxon>Bacillati</taxon>
        <taxon>Actinomycetota</taxon>
        <taxon>Rubrobacteria</taxon>
        <taxon>Rubrobacterales</taxon>
        <taxon>Rubrobacteraceae</taxon>
        <taxon>Rubrobacter</taxon>
    </lineage>
</organism>
<dbReference type="Proteomes" id="UP001281130">
    <property type="component" value="Unassembled WGS sequence"/>
</dbReference>
<dbReference type="STRING" id="42256.RradSPS_1208"/>
<dbReference type="GO" id="GO:0005975">
    <property type="term" value="P:carbohydrate metabolic process"/>
    <property type="evidence" value="ECO:0007669"/>
    <property type="project" value="UniProtKB-ARBA"/>
</dbReference>
<dbReference type="InterPro" id="IPR027618">
    <property type="entry name" value="Beta_prop_Msarc"/>
</dbReference>
<dbReference type="eggNOG" id="COG4733">
    <property type="taxonomic scope" value="Bacteria"/>
</dbReference>
<protein>
    <submittedName>
        <fullName evidence="1">Beta propeller repeat</fullName>
    </submittedName>
</protein>
<dbReference type="PANTHER" id="PTHR36842">
    <property type="entry name" value="PROTEIN TOLB HOMOLOG"/>
    <property type="match status" value="1"/>
</dbReference>